<dbReference type="EMBL" id="BLXT01008200">
    <property type="protein sequence ID" value="GFO46630.1"/>
    <property type="molecule type" value="Genomic_DNA"/>
</dbReference>
<sequence>MSPALMVLTVLLVCDGGGGGGGATNQSLLDTPLAVCELNSDINMVPGKHRDFPNGCTSTWSCANQPASQPAGSATPVRSSKRCQQAVCLPLSMRYRKPGGGGSVALSCCQLTVPVPSSIDVLAAKLARG</sequence>
<comment type="caution">
    <text evidence="2">The sequence shown here is derived from an EMBL/GenBank/DDBJ whole genome shotgun (WGS) entry which is preliminary data.</text>
</comment>
<gene>
    <name evidence="2" type="ORF">PoB_007313500</name>
</gene>
<dbReference type="AlphaFoldDB" id="A0AAV4DR57"/>
<organism evidence="2 3">
    <name type="scientific">Plakobranchus ocellatus</name>
    <dbReference type="NCBI Taxonomy" id="259542"/>
    <lineage>
        <taxon>Eukaryota</taxon>
        <taxon>Metazoa</taxon>
        <taxon>Spiralia</taxon>
        <taxon>Lophotrochozoa</taxon>
        <taxon>Mollusca</taxon>
        <taxon>Gastropoda</taxon>
        <taxon>Heterobranchia</taxon>
        <taxon>Euthyneura</taxon>
        <taxon>Panpulmonata</taxon>
        <taxon>Sacoglossa</taxon>
        <taxon>Placobranchoidea</taxon>
        <taxon>Plakobranchidae</taxon>
        <taxon>Plakobranchus</taxon>
    </lineage>
</organism>
<evidence type="ECO:0000313" key="3">
    <source>
        <dbReference type="Proteomes" id="UP000735302"/>
    </source>
</evidence>
<keyword evidence="3" id="KW-1185">Reference proteome</keyword>
<proteinExistence type="predicted"/>
<dbReference type="Proteomes" id="UP000735302">
    <property type="component" value="Unassembled WGS sequence"/>
</dbReference>
<evidence type="ECO:0000313" key="2">
    <source>
        <dbReference type="EMBL" id="GFO46630.1"/>
    </source>
</evidence>
<keyword evidence="1" id="KW-0732">Signal</keyword>
<evidence type="ECO:0008006" key="4">
    <source>
        <dbReference type="Google" id="ProtNLM"/>
    </source>
</evidence>
<reference evidence="2 3" key="1">
    <citation type="journal article" date="2021" name="Elife">
        <title>Chloroplast acquisition without the gene transfer in kleptoplastic sea slugs, Plakobranchus ocellatus.</title>
        <authorList>
            <person name="Maeda T."/>
            <person name="Takahashi S."/>
            <person name="Yoshida T."/>
            <person name="Shimamura S."/>
            <person name="Takaki Y."/>
            <person name="Nagai Y."/>
            <person name="Toyoda A."/>
            <person name="Suzuki Y."/>
            <person name="Arimoto A."/>
            <person name="Ishii H."/>
            <person name="Satoh N."/>
            <person name="Nishiyama T."/>
            <person name="Hasebe M."/>
            <person name="Maruyama T."/>
            <person name="Minagawa J."/>
            <person name="Obokata J."/>
            <person name="Shigenobu S."/>
        </authorList>
    </citation>
    <scope>NUCLEOTIDE SEQUENCE [LARGE SCALE GENOMIC DNA]</scope>
</reference>
<evidence type="ECO:0000256" key="1">
    <source>
        <dbReference type="SAM" id="SignalP"/>
    </source>
</evidence>
<name>A0AAV4DR57_9GAST</name>
<protein>
    <recommendedName>
        <fullName evidence="4">Secreted protein</fullName>
    </recommendedName>
</protein>
<accession>A0AAV4DR57</accession>
<feature type="signal peptide" evidence="1">
    <location>
        <begin position="1"/>
        <end position="20"/>
    </location>
</feature>
<feature type="chain" id="PRO_5043853619" description="Secreted protein" evidence="1">
    <location>
        <begin position="21"/>
        <end position="129"/>
    </location>
</feature>